<accession>A0ACC2D5N5</accession>
<name>A0ACC2D5N5_DIPCM</name>
<proteinExistence type="predicted"/>
<dbReference type="Proteomes" id="UP001162992">
    <property type="component" value="Chromosome 7"/>
</dbReference>
<evidence type="ECO:0000313" key="1">
    <source>
        <dbReference type="EMBL" id="KAJ7549596.1"/>
    </source>
</evidence>
<organism evidence="1 2">
    <name type="scientific">Diphasiastrum complanatum</name>
    <name type="common">Issler's clubmoss</name>
    <name type="synonym">Lycopodium complanatum</name>
    <dbReference type="NCBI Taxonomy" id="34168"/>
    <lineage>
        <taxon>Eukaryota</taxon>
        <taxon>Viridiplantae</taxon>
        <taxon>Streptophyta</taxon>
        <taxon>Embryophyta</taxon>
        <taxon>Tracheophyta</taxon>
        <taxon>Lycopodiopsida</taxon>
        <taxon>Lycopodiales</taxon>
        <taxon>Lycopodiaceae</taxon>
        <taxon>Lycopodioideae</taxon>
        <taxon>Diphasiastrum</taxon>
    </lineage>
</organism>
<protein>
    <submittedName>
        <fullName evidence="1">Uncharacterized protein</fullName>
    </submittedName>
</protein>
<comment type="caution">
    <text evidence="1">The sequence shown here is derived from an EMBL/GenBank/DDBJ whole genome shotgun (WGS) entry which is preliminary data.</text>
</comment>
<reference evidence="2" key="1">
    <citation type="journal article" date="2024" name="Proc. Natl. Acad. Sci. U.S.A.">
        <title>Extraordinary preservation of gene collinearity over three hundred million years revealed in homosporous lycophytes.</title>
        <authorList>
            <person name="Li C."/>
            <person name="Wickell D."/>
            <person name="Kuo L.Y."/>
            <person name="Chen X."/>
            <person name="Nie B."/>
            <person name="Liao X."/>
            <person name="Peng D."/>
            <person name="Ji J."/>
            <person name="Jenkins J."/>
            <person name="Williams M."/>
            <person name="Shu S."/>
            <person name="Plott C."/>
            <person name="Barry K."/>
            <person name="Rajasekar S."/>
            <person name="Grimwood J."/>
            <person name="Han X."/>
            <person name="Sun S."/>
            <person name="Hou Z."/>
            <person name="He W."/>
            <person name="Dai G."/>
            <person name="Sun C."/>
            <person name="Schmutz J."/>
            <person name="Leebens-Mack J.H."/>
            <person name="Li F.W."/>
            <person name="Wang L."/>
        </authorList>
    </citation>
    <scope>NUCLEOTIDE SEQUENCE [LARGE SCALE GENOMIC DNA]</scope>
    <source>
        <strain evidence="2">cv. PW_Plant_1</strain>
    </source>
</reference>
<dbReference type="EMBL" id="CM055098">
    <property type="protein sequence ID" value="KAJ7549596.1"/>
    <property type="molecule type" value="Genomic_DNA"/>
</dbReference>
<evidence type="ECO:0000313" key="2">
    <source>
        <dbReference type="Proteomes" id="UP001162992"/>
    </source>
</evidence>
<gene>
    <name evidence="1" type="ORF">O6H91_07G059500</name>
</gene>
<keyword evidence="2" id="KW-1185">Reference proteome</keyword>
<sequence length="645" mass="72631">MESKIQSGGGGATHSASEMEVDIPAVAAAQPSQPIPNKYGFNLLHLIKTAQAQHGLKHGDYKRYRGYCTARLRRLYKSLKFTHGRGKYVPKPILEATVTSVSAHGSGCQIMGLMIGNITQKRWVKMFLHVVLYSAERAWSSAMEIKQTPNGANSHQRAHLIRRLSKAAKWGDLLERLCSEKADPRTALEAAAYASYMRGNLLLEREANWENALRKFKNARAVYEELGKYGDVENQVLCRQRVEELDPSIRYCLYKMGRSNMKESELLDLSTQEGPGLDLLQGKLEAVMAEARLQQAVSLTELEWLGHKFPVKNEKTRVCILKAQEMEKDLLSPTSNSLVADKKFTFYDKIFMAYQDAKRHIRDDLVTAGGAEDMREDLIGLDKAVSCILLQRTIERNSLLVSLAKNRLRHQQGLSDERTEKPTKPEELVRLYDLLIQNITDLSDLATSGRERRIDESSYAVELAARRLAFQAERCFYLAQSYSAAGKFAEAYVLFHSARGHADSALQSQQQLQVSDKGLVKELRELSEQCRAQSCLVHAWALNKAEKAEEKLQKGVASLSLKHESSRKEDVKYLLDYLDKYEAAISVAGSKEPPRIVQVPPPFTTVPCRPIVLDTALNAIDFPSLEGRLKKEDKKKGFLGKWWGS</sequence>